<gene>
    <name evidence="1" type="ORF">ET33_04465</name>
</gene>
<dbReference type="AlphaFoldDB" id="A0A081P3P1"/>
<name>A0A081P3P1_9BACL</name>
<dbReference type="Proteomes" id="UP000028123">
    <property type="component" value="Unassembled WGS sequence"/>
</dbReference>
<evidence type="ECO:0000313" key="1">
    <source>
        <dbReference type="EMBL" id="KEQ25314.1"/>
    </source>
</evidence>
<protein>
    <recommendedName>
        <fullName evidence="3">Hydrolase</fullName>
    </recommendedName>
</protein>
<organism evidence="1 2">
    <name type="scientific">Paenibacillus tyrfis</name>
    <dbReference type="NCBI Taxonomy" id="1501230"/>
    <lineage>
        <taxon>Bacteria</taxon>
        <taxon>Bacillati</taxon>
        <taxon>Bacillota</taxon>
        <taxon>Bacilli</taxon>
        <taxon>Bacillales</taxon>
        <taxon>Paenibacillaceae</taxon>
        <taxon>Paenibacillus</taxon>
    </lineage>
</organism>
<proteinExistence type="predicted"/>
<evidence type="ECO:0000313" key="2">
    <source>
        <dbReference type="Proteomes" id="UP000028123"/>
    </source>
</evidence>
<dbReference type="RefSeq" id="WP_036683044.1">
    <property type="nucleotide sequence ID" value="NZ_JNVM01000011.1"/>
</dbReference>
<dbReference type="eggNOG" id="ENOG5032T41">
    <property type="taxonomic scope" value="Bacteria"/>
</dbReference>
<evidence type="ECO:0008006" key="3">
    <source>
        <dbReference type="Google" id="ProtNLM"/>
    </source>
</evidence>
<dbReference type="EMBL" id="JNVM01000011">
    <property type="protein sequence ID" value="KEQ25314.1"/>
    <property type="molecule type" value="Genomic_DNA"/>
</dbReference>
<dbReference type="OrthoDB" id="2706506at2"/>
<keyword evidence="2" id="KW-1185">Reference proteome</keyword>
<accession>A0A081P3P1</accession>
<comment type="caution">
    <text evidence="1">The sequence shown here is derived from an EMBL/GenBank/DDBJ whole genome shotgun (WGS) entry which is preliminary data.</text>
</comment>
<sequence>MDKRNYYVSVQSKTIMQDQGDAAYELEIEATPEEIIKLKELFEDVEYAEELTFSRAHFPGIPYHHDKENDAYDIYLKNVYQTLYSLGTDETKKHIQTMNVLD</sequence>
<reference evidence="1 2" key="1">
    <citation type="submission" date="2014-06" db="EMBL/GenBank/DDBJ databases">
        <title>Draft genome sequence of Paenibacillus sp. MSt1.</title>
        <authorList>
            <person name="Aw Y.K."/>
            <person name="Ong K.S."/>
            <person name="Gan H.M."/>
            <person name="Lee S.M."/>
        </authorList>
    </citation>
    <scope>NUCLEOTIDE SEQUENCE [LARGE SCALE GENOMIC DNA]</scope>
    <source>
        <strain evidence="1 2">MSt1</strain>
    </source>
</reference>